<feature type="domain" description="ThuA-like" evidence="1">
    <location>
        <begin position="6"/>
        <end position="216"/>
    </location>
</feature>
<dbReference type="EMBL" id="FNFF01000001">
    <property type="protein sequence ID" value="SDJ61321.1"/>
    <property type="molecule type" value="Genomic_DNA"/>
</dbReference>
<reference evidence="2 3" key="1">
    <citation type="submission" date="2016-10" db="EMBL/GenBank/DDBJ databases">
        <authorList>
            <person name="de Groot N.N."/>
        </authorList>
    </citation>
    <scope>NUCLEOTIDE SEQUENCE [LARGE SCALE GENOMIC DNA]</scope>
    <source>
        <strain evidence="2 3">CGMCC 4.5727</strain>
    </source>
</reference>
<gene>
    <name evidence="2" type="ORF">SAMN05421806_1011268</name>
</gene>
<name>A0A1G8V5J9_9ACTN</name>
<dbReference type="RefSeq" id="WP_093607603.1">
    <property type="nucleotide sequence ID" value="NZ_FNFF01000001.1"/>
</dbReference>
<dbReference type="STRING" id="417292.SAMN05421806_1011268"/>
<evidence type="ECO:0000259" key="1">
    <source>
        <dbReference type="Pfam" id="PF06283"/>
    </source>
</evidence>
<accession>A0A1G8V5J9</accession>
<dbReference type="SUPFAM" id="SSF52317">
    <property type="entry name" value="Class I glutamine amidotransferase-like"/>
    <property type="match status" value="1"/>
</dbReference>
<dbReference type="Pfam" id="PF06283">
    <property type="entry name" value="ThuA"/>
    <property type="match status" value="1"/>
</dbReference>
<dbReference type="InterPro" id="IPR029010">
    <property type="entry name" value="ThuA-like"/>
</dbReference>
<dbReference type="PANTHER" id="PTHR40469:SF2">
    <property type="entry name" value="GALACTOSE-BINDING DOMAIN-LIKE SUPERFAMILY PROTEIN"/>
    <property type="match status" value="1"/>
</dbReference>
<protein>
    <recommendedName>
        <fullName evidence="1">ThuA-like domain-containing protein</fullName>
    </recommendedName>
</protein>
<keyword evidence="3" id="KW-1185">Reference proteome</keyword>
<organism evidence="2 3">
    <name type="scientific">Streptomyces indicus</name>
    <dbReference type="NCBI Taxonomy" id="417292"/>
    <lineage>
        <taxon>Bacteria</taxon>
        <taxon>Bacillati</taxon>
        <taxon>Actinomycetota</taxon>
        <taxon>Actinomycetes</taxon>
        <taxon>Kitasatosporales</taxon>
        <taxon>Streptomycetaceae</taxon>
        <taxon>Streptomyces</taxon>
    </lineage>
</organism>
<evidence type="ECO:0000313" key="2">
    <source>
        <dbReference type="EMBL" id="SDJ61321.1"/>
    </source>
</evidence>
<dbReference type="AlphaFoldDB" id="A0A1G8V5J9"/>
<evidence type="ECO:0000313" key="3">
    <source>
        <dbReference type="Proteomes" id="UP000199155"/>
    </source>
</evidence>
<dbReference type="PANTHER" id="PTHR40469">
    <property type="entry name" value="SECRETED GLYCOSYL HYDROLASE"/>
    <property type="match status" value="1"/>
</dbReference>
<sequence length="220" mass="24080">MPQTPVLVLTRTTDYRHAAIPRAVAALRELAADEGHFAEATEDPADLEQDLSGYACVVFLLTSGDVLTAPGRRALAAYVERGGGFLGVHSAACTETSWPRFGELLGARFTRHPAYQPGCVLVADRDHPATRHLPPVWSFTDEWYDFDTRPAGARVLARADESSYDTEGGGMGEDHPLVWCREQGAGRVFYTALGHAEEAYADPEFRAHLRGGLRWAARRG</sequence>
<dbReference type="OrthoDB" id="9816308at2"/>
<dbReference type="Gene3D" id="3.40.50.880">
    <property type="match status" value="1"/>
</dbReference>
<dbReference type="Proteomes" id="UP000199155">
    <property type="component" value="Unassembled WGS sequence"/>
</dbReference>
<proteinExistence type="predicted"/>
<dbReference type="InterPro" id="IPR029062">
    <property type="entry name" value="Class_I_gatase-like"/>
</dbReference>